<organism evidence="2">
    <name type="scientific">Cnaphalocrocis medinalis granulovirus</name>
    <dbReference type="NCBI Taxonomy" id="1750712"/>
    <lineage>
        <taxon>Viruses</taxon>
        <taxon>Viruses incertae sedis</taxon>
        <taxon>Naldaviricetes</taxon>
        <taxon>Lefavirales</taxon>
        <taxon>Baculoviridae</taxon>
        <taxon>Betabaculovirus</taxon>
        <taxon>Betabaculovirus cnamedinalis</taxon>
    </lineage>
</organism>
<evidence type="ECO:0000256" key="1">
    <source>
        <dbReference type="SAM" id="Phobius"/>
    </source>
</evidence>
<dbReference type="EMBL" id="KP658210">
    <property type="protein sequence ID" value="ALN42040.1"/>
    <property type="molecule type" value="Genomic_DNA"/>
</dbReference>
<dbReference type="RefSeq" id="YP_010347548.1">
    <property type="nucleotide sequence ID" value="NC_029304.2"/>
</dbReference>
<feature type="transmembrane region" description="Helical" evidence="1">
    <location>
        <begin position="49"/>
        <end position="68"/>
    </location>
</feature>
<sequence>MGVCCDSCFDKIRINEFIEDGYDFEQDQDVNDKCCCCCCCCCKKFCCCLMFVFLPIVILASVGIYVYLTYFL</sequence>
<evidence type="ECO:0000313" key="2">
    <source>
        <dbReference type="EMBL" id="ALN42040.1"/>
    </source>
</evidence>
<keyword evidence="1" id="KW-0472">Membrane</keyword>
<accession>A0A0X9III4</accession>
<keyword evidence="1" id="KW-1133">Transmembrane helix</keyword>
<reference evidence="2" key="1">
    <citation type="journal article" date="2016" name="PLoS ONE">
        <title>Genome of Cnaphalocrocis medinalis Granulovirus, the First Crambidae-Infecting Betabaculovirus Isolated from Rice Leaffolder to Sequenced.</title>
        <authorList>
            <person name="Han G."/>
            <person name="Xu J."/>
            <person name="Liu Q."/>
            <person name="Li C."/>
            <person name="Xu H."/>
            <person name="Lu Z."/>
        </authorList>
    </citation>
    <scope>NUCLEOTIDE SEQUENCE</scope>
</reference>
<protein>
    <submittedName>
        <fullName evidence="2">ORF107</fullName>
    </submittedName>
</protein>
<keyword evidence="1" id="KW-0812">Transmembrane</keyword>
<name>A0A0X9III4_9BBAC</name>
<dbReference type="KEGG" id="vg:26855123"/>
<dbReference type="GeneID" id="26855123"/>
<proteinExistence type="predicted"/>